<dbReference type="Proteomes" id="UP000063991">
    <property type="component" value="Chromosome"/>
</dbReference>
<name>A0A126Q0K8_ALTMA</name>
<proteinExistence type="predicted"/>
<organism evidence="1 2">
    <name type="scientific">Alteromonas macleodii</name>
    <name type="common">Pseudoalteromonas macleodii</name>
    <dbReference type="NCBI Taxonomy" id="28108"/>
    <lineage>
        <taxon>Bacteria</taxon>
        <taxon>Pseudomonadati</taxon>
        <taxon>Pseudomonadota</taxon>
        <taxon>Gammaproteobacteria</taxon>
        <taxon>Alteromonadales</taxon>
        <taxon>Alteromonadaceae</taxon>
        <taxon>Alteromonas/Salinimonas group</taxon>
        <taxon>Alteromonas</taxon>
    </lineage>
</organism>
<reference evidence="1 2" key="1">
    <citation type="submission" date="2015-12" db="EMBL/GenBank/DDBJ databases">
        <authorList>
            <person name="Shamseldin A."/>
            <person name="Moawad H."/>
            <person name="Abd El-Rahim W.M."/>
            <person name="Sadowsky M.J."/>
        </authorList>
    </citation>
    <scope>NUCLEOTIDE SEQUENCE [LARGE SCALE GENOMIC DNA]</scope>
    <source>
        <strain evidence="1 2">D7</strain>
    </source>
</reference>
<dbReference type="AlphaFoldDB" id="A0A126Q0K8"/>
<dbReference type="RefSeq" id="WP_061095278.1">
    <property type="nucleotide sequence ID" value="NZ_CP014323.1"/>
</dbReference>
<dbReference type="EMBL" id="CP014323">
    <property type="protein sequence ID" value="AMJ98804.1"/>
    <property type="molecule type" value="Genomic_DNA"/>
</dbReference>
<gene>
    <name evidence="1" type="ORF">AVL55_11880</name>
</gene>
<evidence type="ECO:0000313" key="1">
    <source>
        <dbReference type="EMBL" id="AMJ98804.1"/>
    </source>
</evidence>
<evidence type="ECO:0000313" key="2">
    <source>
        <dbReference type="Proteomes" id="UP000063991"/>
    </source>
</evidence>
<sequence length="321" mass="36768">MQQTLGNSTNDSNDVVFYQPQFRFLESSYLDAFISGQVYLSNILNFRKGEFGGLIDDEREGEISIHGFNHNTSERETIVYDPCIDEDIFVLCTTNNLISESLFWALKEKRTSCCLIVRPSKLIDEISSNPELTFIGRKNCDYNGRDFYNIPSFCPWTNHLPFRSMIHKYDPLFNKPKSYANQLEHRVCWRASKKSRSHFELQTTIPSQIIRIDFEVEKKVALNIRPPQSVSLQIYGFDSKVIAEGSFQFSNNLLSPIVYERKGDNKELLGFKQPQNPDGSNTLFNASIQGGDTGVFTHPAVGMLILNIETKLIERIKYSVS</sequence>
<protein>
    <submittedName>
        <fullName evidence="1">Uncharacterized protein</fullName>
    </submittedName>
</protein>
<dbReference type="OrthoDB" id="10014057at2"/>
<accession>A0A126Q0K8</accession>